<dbReference type="EMBL" id="REGN01006904">
    <property type="protein sequence ID" value="RNA07904.1"/>
    <property type="molecule type" value="Genomic_DNA"/>
</dbReference>
<gene>
    <name evidence="1" type="ORF">BpHYR1_042653</name>
</gene>
<dbReference type="Proteomes" id="UP000276133">
    <property type="component" value="Unassembled WGS sequence"/>
</dbReference>
<comment type="caution">
    <text evidence="1">The sequence shown here is derived from an EMBL/GenBank/DDBJ whole genome shotgun (WGS) entry which is preliminary data.</text>
</comment>
<organism evidence="1 2">
    <name type="scientific">Brachionus plicatilis</name>
    <name type="common">Marine rotifer</name>
    <name type="synonym">Brachionus muelleri</name>
    <dbReference type="NCBI Taxonomy" id="10195"/>
    <lineage>
        <taxon>Eukaryota</taxon>
        <taxon>Metazoa</taxon>
        <taxon>Spiralia</taxon>
        <taxon>Gnathifera</taxon>
        <taxon>Rotifera</taxon>
        <taxon>Eurotatoria</taxon>
        <taxon>Monogononta</taxon>
        <taxon>Pseudotrocha</taxon>
        <taxon>Ploima</taxon>
        <taxon>Brachionidae</taxon>
        <taxon>Brachionus</taxon>
    </lineage>
</organism>
<proteinExistence type="predicted"/>
<accession>A0A3M7Q9R2</accession>
<evidence type="ECO:0000313" key="1">
    <source>
        <dbReference type="EMBL" id="RNA07904.1"/>
    </source>
</evidence>
<keyword evidence="2" id="KW-1185">Reference proteome</keyword>
<name>A0A3M7Q9R2_BRAPC</name>
<protein>
    <submittedName>
        <fullName evidence="1">Uncharacterized protein</fullName>
    </submittedName>
</protein>
<sequence length="98" mass="11561">MAHFIHVFKKHIPRHNSNNFLDVFVGKLARCLLSNDLNFFTTDLQFCLKEKIIACSKDLLKIISKNRVFNFSKIIFFKQKQINAGAELHYLFNFLIKI</sequence>
<dbReference type="AlphaFoldDB" id="A0A3M7Q9R2"/>
<reference evidence="1 2" key="1">
    <citation type="journal article" date="2018" name="Sci. Rep.">
        <title>Genomic signatures of local adaptation to the degree of environmental predictability in rotifers.</title>
        <authorList>
            <person name="Franch-Gras L."/>
            <person name="Hahn C."/>
            <person name="Garcia-Roger E.M."/>
            <person name="Carmona M.J."/>
            <person name="Serra M."/>
            <person name="Gomez A."/>
        </authorList>
    </citation>
    <scope>NUCLEOTIDE SEQUENCE [LARGE SCALE GENOMIC DNA]</scope>
    <source>
        <strain evidence="1">HYR1</strain>
    </source>
</reference>
<evidence type="ECO:0000313" key="2">
    <source>
        <dbReference type="Proteomes" id="UP000276133"/>
    </source>
</evidence>